<feature type="transmembrane region" description="Helical" evidence="1">
    <location>
        <begin position="45"/>
        <end position="71"/>
    </location>
</feature>
<evidence type="ECO:0000313" key="2">
    <source>
        <dbReference type="EMBL" id="APG62882.1"/>
    </source>
</evidence>
<keyword evidence="1" id="KW-0812">Transmembrane</keyword>
<proteinExistence type="predicted"/>
<evidence type="ECO:0000313" key="3">
    <source>
        <dbReference type="Proteomes" id="UP000242561"/>
    </source>
</evidence>
<protein>
    <submittedName>
        <fullName evidence="2">Uncharacterized protein</fullName>
    </submittedName>
</protein>
<keyword evidence="1" id="KW-1133">Transmembrane helix</keyword>
<dbReference type="Proteomes" id="UP000242561">
    <property type="component" value="Chromosome"/>
</dbReference>
<sequence length="72" mass="8279">MQYIFGFKSILQGQFIGTKISSLNENWINIMKITPKRVLDNIIKAILISLGFYIGLLILLGIYLILLNYIFV</sequence>
<keyword evidence="3" id="KW-1185">Reference proteome</keyword>
<dbReference type="AlphaFoldDB" id="A0A1L3JCP2"/>
<organism evidence="2 3">
    <name type="scientific">Sphingorhabdus lutea</name>
    <dbReference type="NCBI Taxonomy" id="1913578"/>
    <lineage>
        <taxon>Bacteria</taxon>
        <taxon>Pseudomonadati</taxon>
        <taxon>Pseudomonadota</taxon>
        <taxon>Alphaproteobacteria</taxon>
        <taxon>Sphingomonadales</taxon>
        <taxon>Sphingomonadaceae</taxon>
        <taxon>Sphingorhabdus</taxon>
    </lineage>
</organism>
<dbReference type="KEGG" id="sphl:LPB140_08870"/>
<gene>
    <name evidence="2" type="ORF">LPB140_08870</name>
</gene>
<name>A0A1L3JCP2_9SPHN</name>
<reference evidence="2 3" key="1">
    <citation type="submission" date="2016-11" db="EMBL/GenBank/DDBJ databases">
        <title>Sphingorhabdus sp. LPB0140, isolated from marine environment.</title>
        <authorList>
            <person name="Kim E."/>
            <person name="Yi H."/>
        </authorList>
    </citation>
    <scope>NUCLEOTIDE SEQUENCE [LARGE SCALE GENOMIC DNA]</scope>
    <source>
        <strain evidence="2 3">LPB0140</strain>
    </source>
</reference>
<keyword evidence="1" id="KW-0472">Membrane</keyword>
<dbReference type="EMBL" id="CP018154">
    <property type="protein sequence ID" value="APG62882.1"/>
    <property type="molecule type" value="Genomic_DNA"/>
</dbReference>
<accession>A0A1L3JCP2</accession>
<evidence type="ECO:0000256" key="1">
    <source>
        <dbReference type="SAM" id="Phobius"/>
    </source>
</evidence>